<evidence type="ECO:0000313" key="3">
    <source>
        <dbReference type="EMBL" id="MBO0939293.1"/>
    </source>
</evidence>
<organism evidence="3 4">
    <name type="scientific">Fibrella rubiginis</name>
    <dbReference type="NCBI Taxonomy" id="2817060"/>
    <lineage>
        <taxon>Bacteria</taxon>
        <taxon>Pseudomonadati</taxon>
        <taxon>Bacteroidota</taxon>
        <taxon>Cytophagia</taxon>
        <taxon>Cytophagales</taxon>
        <taxon>Spirosomataceae</taxon>
        <taxon>Fibrella</taxon>
    </lineage>
</organism>
<keyword evidence="4" id="KW-1185">Reference proteome</keyword>
<gene>
    <name evidence="3" type="ORF">J2I47_22255</name>
</gene>
<name>A0A939K6W4_9BACT</name>
<keyword evidence="1" id="KW-0472">Membrane</keyword>
<feature type="transmembrane region" description="Helical" evidence="1">
    <location>
        <begin position="207"/>
        <end position="223"/>
    </location>
</feature>
<keyword evidence="1" id="KW-1133">Transmembrane helix</keyword>
<protein>
    <recommendedName>
        <fullName evidence="5">Cytochrome b561 domain-containing protein</fullName>
    </recommendedName>
</protein>
<dbReference type="Proteomes" id="UP000664034">
    <property type="component" value="Unassembled WGS sequence"/>
</dbReference>
<dbReference type="EMBL" id="JAFMYV010000013">
    <property type="protein sequence ID" value="MBO0939293.1"/>
    <property type="molecule type" value="Genomic_DNA"/>
</dbReference>
<dbReference type="RefSeq" id="WP_207366820.1">
    <property type="nucleotide sequence ID" value="NZ_JAFMYV010000013.1"/>
</dbReference>
<keyword evidence="1" id="KW-0812">Transmembrane</keyword>
<feature type="chain" id="PRO_5037441734" description="Cytochrome b561 domain-containing protein" evidence="2">
    <location>
        <begin position="23"/>
        <end position="225"/>
    </location>
</feature>
<keyword evidence="2" id="KW-0732">Signal</keyword>
<evidence type="ECO:0000256" key="2">
    <source>
        <dbReference type="SAM" id="SignalP"/>
    </source>
</evidence>
<accession>A0A939K6W4</accession>
<sequence>MRIFFTLLLIGCFALIRSYAQTAPVAIPADTAAPVTATNNLLADLVDSTEQQPLLPHKMIFTQRVFWGPKGLLRVTDLAPLTAEGRAKELKIRRTMLVGHQVMGFVTLAGFVAQGIVGAKLYNATGDQYSRLLNVHSALATGVNVTYTTTALLSLTAPPKMLDERRGLSSIKLHKYLAMVHIAGMIATNVLAGSLQQHPELKPYHRAAAYTTFGAFALSIIAIKI</sequence>
<feature type="transmembrane region" description="Helical" evidence="1">
    <location>
        <begin position="135"/>
        <end position="155"/>
    </location>
</feature>
<feature type="transmembrane region" description="Helical" evidence="1">
    <location>
        <begin position="176"/>
        <end position="195"/>
    </location>
</feature>
<evidence type="ECO:0000256" key="1">
    <source>
        <dbReference type="SAM" id="Phobius"/>
    </source>
</evidence>
<dbReference type="AlphaFoldDB" id="A0A939K6W4"/>
<evidence type="ECO:0000313" key="4">
    <source>
        <dbReference type="Proteomes" id="UP000664034"/>
    </source>
</evidence>
<feature type="signal peptide" evidence="2">
    <location>
        <begin position="1"/>
        <end position="22"/>
    </location>
</feature>
<reference evidence="3" key="1">
    <citation type="submission" date="2021-03" db="EMBL/GenBank/DDBJ databases">
        <title>Fibrella sp. HMF5335 genome sequencing and assembly.</title>
        <authorList>
            <person name="Kang H."/>
            <person name="Kim H."/>
            <person name="Bae S."/>
            <person name="Joh K."/>
        </authorList>
    </citation>
    <scope>NUCLEOTIDE SEQUENCE</scope>
    <source>
        <strain evidence="3">HMF5335</strain>
    </source>
</reference>
<evidence type="ECO:0008006" key="5">
    <source>
        <dbReference type="Google" id="ProtNLM"/>
    </source>
</evidence>
<proteinExistence type="predicted"/>
<comment type="caution">
    <text evidence="3">The sequence shown here is derived from an EMBL/GenBank/DDBJ whole genome shotgun (WGS) entry which is preliminary data.</text>
</comment>